<evidence type="ECO:0000313" key="9">
    <source>
        <dbReference type="Proteomes" id="UP000027073"/>
    </source>
</evidence>
<dbReference type="InterPro" id="IPR002938">
    <property type="entry name" value="FAD-bd"/>
</dbReference>
<evidence type="ECO:0000256" key="3">
    <source>
        <dbReference type="ARBA" id="ARBA00022630"/>
    </source>
</evidence>
<dbReference type="EMBL" id="KL198014">
    <property type="protein sequence ID" value="KDQ22098.1"/>
    <property type="molecule type" value="Genomic_DNA"/>
</dbReference>
<dbReference type="PANTHER" id="PTHR43004:SF19">
    <property type="entry name" value="BINDING MONOOXYGENASE, PUTATIVE (JCVI)-RELATED"/>
    <property type="match status" value="1"/>
</dbReference>
<dbReference type="GO" id="GO:0016709">
    <property type="term" value="F:oxidoreductase activity, acting on paired donors, with incorporation or reduction of molecular oxygen, NAD(P)H as one donor, and incorporation of one atom of oxygen"/>
    <property type="evidence" value="ECO:0007669"/>
    <property type="project" value="UniProtKB-ARBA"/>
</dbReference>
<dbReference type="PANTHER" id="PTHR43004">
    <property type="entry name" value="TRK SYSTEM POTASSIUM UPTAKE PROTEIN"/>
    <property type="match status" value="1"/>
</dbReference>
<dbReference type="AlphaFoldDB" id="A0A067N246"/>
<protein>
    <recommendedName>
        <fullName evidence="10">FAD-binding domain-containing protein</fullName>
    </recommendedName>
</protein>
<dbReference type="InterPro" id="IPR038220">
    <property type="entry name" value="PHOX_C_sf"/>
</dbReference>
<dbReference type="Gene3D" id="3.40.30.20">
    <property type="match status" value="1"/>
</dbReference>
<comment type="cofactor">
    <cofactor evidence="1">
        <name>FAD</name>
        <dbReference type="ChEBI" id="CHEBI:57692"/>
    </cofactor>
</comment>
<proteinExistence type="inferred from homology"/>
<name>A0A067N246_PLEO1</name>
<evidence type="ECO:0000259" key="7">
    <source>
        <dbReference type="Pfam" id="PF07976"/>
    </source>
</evidence>
<evidence type="ECO:0000256" key="1">
    <source>
        <dbReference type="ARBA" id="ARBA00001974"/>
    </source>
</evidence>
<evidence type="ECO:0000256" key="2">
    <source>
        <dbReference type="ARBA" id="ARBA00007801"/>
    </source>
</evidence>
<dbReference type="Pfam" id="PF01494">
    <property type="entry name" value="FAD_binding_3"/>
    <property type="match status" value="1"/>
</dbReference>
<dbReference type="GO" id="GO:0071949">
    <property type="term" value="F:FAD binding"/>
    <property type="evidence" value="ECO:0007669"/>
    <property type="project" value="InterPro"/>
</dbReference>
<feature type="domain" description="Phenol hydroxylase-like C-terminal dimerisation" evidence="7">
    <location>
        <begin position="420"/>
        <end position="582"/>
    </location>
</feature>
<dbReference type="STRING" id="1137138.A0A067N246"/>
<feature type="domain" description="FAD-binding" evidence="6">
    <location>
        <begin position="6"/>
        <end position="385"/>
    </location>
</feature>
<dbReference type="Gene3D" id="3.50.50.60">
    <property type="entry name" value="FAD/NAD(P)-binding domain"/>
    <property type="match status" value="2"/>
</dbReference>
<dbReference type="Gene3D" id="3.30.9.10">
    <property type="entry name" value="D-Amino Acid Oxidase, subunit A, domain 2"/>
    <property type="match status" value="2"/>
</dbReference>
<dbReference type="SUPFAM" id="SSF52833">
    <property type="entry name" value="Thioredoxin-like"/>
    <property type="match status" value="1"/>
</dbReference>
<reference evidence="9" key="1">
    <citation type="journal article" date="2014" name="Proc. Natl. Acad. Sci. U.S.A.">
        <title>Extensive sampling of basidiomycete genomes demonstrates inadequacy of the white-rot/brown-rot paradigm for wood decay fungi.</title>
        <authorList>
            <person name="Riley R."/>
            <person name="Salamov A.A."/>
            <person name="Brown D.W."/>
            <person name="Nagy L.G."/>
            <person name="Floudas D."/>
            <person name="Held B.W."/>
            <person name="Levasseur A."/>
            <person name="Lombard V."/>
            <person name="Morin E."/>
            <person name="Otillar R."/>
            <person name="Lindquist E.A."/>
            <person name="Sun H."/>
            <person name="LaButti K.M."/>
            <person name="Schmutz J."/>
            <person name="Jabbour D."/>
            <person name="Luo H."/>
            <person name="Baker S.E."/>
            <person name="Pisabarro A.G."/>
            <person name="Walton J.D."/>
            <person name="Blanchette R.A."/>
            <person name="Henrissat B."/>
            <person name="Martin F."/>
            <person name="Cullen D."/>
            <person name="Hibbett D.S."/>
            <person name="Grigoriev I.V."/>
        </authorList>
    </citation>
    <scope>NUCLEOTIDE SEQUENCE [LARGE SCALE GENOMIC DNA]</scope>
    <source>
        <strain evidence="9">PC15</strain>
    </source>
</reference>
<dbReference type="VEuPathDB" id="FungiDB:PLEOSDRAFT_1109219"/>
<dbReference type="Proteomes" id="UP000027073">
    <property type="component" value="Unassembled WGS sequence"/>
</dbReference>
<keyword evidence="4" id="KW-0274">FAD</keyword>
<evidence type="ECO:0000259" key="6">
    <source>
        <dbReference type="Pfam" id="PF01494"/>
    </source>
</evidence>
<dbReference type="InterPro" id="IPR012941">
    <property type="entry name" value="Phe_hydrox_C_dim_dom"/>
</dbReference>
<dbReference type="HOGENOM" id="CLU_009665_9_2_1"/>
<gene>
    <name evidence="8" type="ORF">PLEOSDRAFT_1109219</name>
</gene>
<dbReference type="PRINTS" id="PR00420">
    <property type="entry name" value="RNGMNOXGNASE"/>
</dbReference>
<dbReference type="InterPro" id="IPR036188">
    <property type="entry name" value="FAD/NAD-bd_sf"/>
</dbReference>
<dbReference type="InParanoid" id="A0A067N246"/>
<dbReference type="InterPro" id="IPR050641">
    <property type="entry name" value="RIFMO-like"/>
</dbReference>
<evidence type="ECO:0000256" key="5">
    <source>
        <dbReference type="ARBA" id="ARBA00023002"/>
    </source>
</evidence>
<evidence type="ECO:0008006" key="10">
    <source>
        <dbReference type="Google" id="ProtNLM"/>
    </source>
</evidence>
<dbReference type="InterPro" id="IPR036249">
    <property type="entry name" value="Thioredoxin-like_sf"/>
</dbReference>
<sequence>MNNTNFDVLVIGMGPAGLMCALSLAKAGVRTKIIDRRALGTQYGNADGIQPRTLEIWDTYGILKRFVDGSAPMHAMVTYNPEIDNGQLKLVRTRPVRNVVVDSRFPYERTAAIEHIEGTLREALLEAGGAVQYSTTPTNVEVTPESQSEYPIRVALETVSVPLDKRGHGGDLHQTSSSETIQAKYLVGADGANSWVRRFFDIPLEGDLTESIWGVTDVIVETNFSDCRMKCIINAPTGTIITIPREGEKIRFYVQLSLDDCQLTPSGRVDKSHLSSEASRRMVLKRIQAGMSPFEVKFTHVFWCTIFAIPQRVAKRFSVQDRVFIVGDACHQHSPKAGQGANAAMGDSHNLAWKLAHVIKGWATPNILRTYEIERKGYAQQLINFDKEISETLEAGSPDSYERVLHRQNLFTSGLGIRYDSMLTIQSSVSQQGERAITVGKYLPWCPVTRLADWDSMDIQSLISFDGLWRLLIFPGDIRSENNQAELARLEKEVGRCVGVLKHAILYTILDNREDEAQWTDVPRVLRSWKRVFVSDRRSSPNVYELLGTDQLGSIVLVRPDGYVSMVQELAGFNGDELTRFFLAL</sequence>
<dbReference type="Pfam" id="PF07976">
    <property type="entry name" value="Phe_hydrox_dim"/>
    <property type="match status" value="1"/>
</dbReference>
<accession>A0A067N246</accession>
<dbReference type="SUPFAM" id="SSF51905">
    <property type="entry name" value="FAD/NAD(P)-binding domain"/>
    <property type="match status" value="1"/>
</dbReference>
<evidence type="ECO:0000256" key="4">
    <source>
        <dbReference type="ARBA" id="ARBA00022827"/>
    </source>
</evidence>
<dbReference type="OrthoDB" id="1716816at2759"/>
<keyword evidence="3" id="KW-0285">Flavoprotein</keyword>
<keyword evidence="5" id="KW-0560">Oxidoreductase</keyword>
<organism evidence="8 9">
    <name type="scientific">Pleurotus ostreatus (strain PC15)</name>
    <name type="common">Oyster mushroom</name>
    <dbReference type="NCBI Taxonomy" id="1137138"/>
    <lineage>
        <taxon>Eukaryota</taxon>
        <taxon>Fungi</taxon>
        <taxon>Dikarya</taxon>
        <taxon>Basidiomycota</taxon>
        <taxon>Agaricomycotina</taxon>
        <taxon>Agaricomycetes</taxon>
        <taxon>Agaricomycetidae</taxon>
        <taxon>Agaricales</taxon>
        <taxon>Pleurotineae</taxon>
        <taxon>Pleurotaceae</taxon>
        <taxon>Pleurotus</taxon>
    </lineage>
</organism>
<evidence type="ECO:0000313" key="8">
    <source>
        <dbReference type="EMBL" id="KDQ22098.1"/>
    </source>
</evidence>
<comment type="similarity">
    <text evidence="2">Belongs to the PheA/TfdB FAD monooxygenase family.</text>
</comment>
<dbReference type="SUPFAM" id="SSF54373">
    <property type="entry name" value="FAD-linked reductases, C-terminal domain"/>
    <property type="match status" value="1"/>
</dbReference>